<keyword evidence="4" id="KW-1185">Reference proteome</keyword>
<feature type="domain" description="VanZ-like" evidence="2">
    <location>
        <begin position="49"/>
        <end position="114"/>
    </location>
</feature>
<dbReference type="PANTHER" id="PTHR28008:SF1">
    <property type="entry name" value="DOMAIN PROTEIN, PUTATIVE (AFU_ORTHOLOGUE AFUA_3G10980)-RELATED"/>
    <property type="match status" value="1"/>
</dbReference>
<proteinExistence type="predicted"/>
<keyword evidence="1" id="KW-0812">Transmembrane</keyword>
<keyword evidence="1" id="KW-1133">Transmembrane helix</keyword>
<evidence type="ECO:0000313" key="4">
    <source>
        <dbReference type="Proteomes" id="UP000663555"/>
    </source>
</evidence>
<dbReference type="EMBL" id="CP071247">
    <property type="protein sequence ID" value="QSP95299.1"/>
    <property type="molecule type" value="Genomic_DNA"/>
</dbReference>
<protein>
    <submittedName>
        <fullName evidence="3">VanZ family protein</fullName>
    </submittedName>
</protein>
<evidence type="ECO:0000256" key="1">
    <source>
        <dbReference type="SAM" id="Phobius"/>
    </source>
</evidence>
<keyword evidence="1" id="KW-0472">Membrane</keyword>
<dbReference type="Proteomes" id="UP000663555">
    <property type="component" value="Chromosome"/>
</dbReference>
<dbReference type="RefSeq" id="WP_206644539.1">
    <property type="nucleotide sequence ID" value="NZ_CP071247.1"/>
</dbReference>
<dbReference type="PANTHER" id="PTHR28008">
    <property type="entry name" value="DOMAIN PROTEIN, PUTATIVE (AFU_ORTHOLOGUE AFUA_3G10980)-RELATED"/>
    <property type="match status" value="1"/>
</dbReference>
<dbReference type="Pfam" id="PF04892">
    <property type="entry name" value="VanZ"/>
    <property type="match status" value="1"/>
</dbReference>
<dbReference type="InterPro" id="IPR006976">
    <property type="entry name" value="VanZ-like"/>
</dbReference>
<feature type="transmembrane region" description="Helical" evidence="1">
    <location>
        <begin position="72"/>
        <end position="92"/>
    </location>
</feature>
<evidence type="ECO:0000259" key="2">
    <source>
        <dbReference type="Pfam" id="PF04892"/>
    </source>
</evidence>
<sequence length="126" mass="13415">MVALKAFVLDLLNCRPLWRGALLISLLAIAVLATTSKPFVLPLPGHDKLTHLLAFLELTILIRLAWPGANPLVYAPVVLAFGLAIEAAQIALPYRVFSAEDLLAGAAGVALGMLPSPLRTQISRTP</sequence>
<organism evidence="3 4">
    <name type="scientific">Marinobacter salinisoli</name>
    <dbReference type="NCBI Taxonomy" id="2769486"/>
    <lineage>
        <taxon>Bacteria</taxon>
        <taxon>Pseudomonadati</taxon>
        <taxon>Pseudomonadota</taxon>
        <taxon>Gammaproteobacteria</taxon>
        <taxon>Pseudomonadales</taxon>
        <taxon>Marinobacteraceae</taxon>
        <taxon>Marinobacter</taxon>
    </lineage>
</organism>
<accession>A0ABX7MT06</accession>
<feature type="transmembrane region" description="Helical" evidence="1">
    <location>
        <begin position="20"/>
        <end position="40"/>
    </location>
</feature>
<gene>
    <name evidence="3" type="ORF">LPB19_02440</name>
</gene>
<name>A0ABX7MT06_9GAMM</name>
<reference evidence="3 4" key="1">
    <citation type="submission" date="2021-03" db="EMBL/GenBank/DDBJ databases">
        <title>Genome sequencing of Marinobacter sp. LPB0319.</title>
        <authorList>
            <person name="Kim J."/>
        </authorList>
    </citation>
    <scope>NUCLEOTIDE SEQUENCE [LARGE SCALE GENOMIC DNA]</scope>
    <source>
        <strain evidence="3 4">LPB0319</strain>
    </source>
</reference>
<evidence type="ECO:0000313" key="3">
    <source>
        <dbReference type="EMBL" id="QSP95299.1"/>
    </source>
</evidence>